<keyword evidence="4 5" id="KW-0067">ATP-binding</keyword>
<dbReference type="Pfam" id="PF00580">
    <property type="entry name" value="UvrD-helicase"/>
    <property type="match status" value="1"/>
</dbReference>
<dbReference type="AlphaFoldDB" id="A0A4V3WGD0"/>
<gene>
    <name evidence="7" type="ORF">E6C55_02925</name>
</gene>
<dbReference type="Proteomes" id="UP000310636">
    <property type="component" value="Unassembled WGS sequence"/>
</dbReference>
<evidence type="ECO:0000259" key="6">
    <source>
        <dbReference type="PROSITE" id="PS51198"/>
    </source>
</evidence>
<dbReference type="GO" id="GO:0016787">
    <property type="term" value="F:hydrolase activity"/>
    <property type="evidence" value="ECO:0007669"/>
    <property type="project" value="UniProtKB-UniRule"/>
</dbReference>
<reference evidence="7 8" key="1">
    <citation type="submission" date="2019-04" db="EMBL/GenBank/DDBJ databases">
        <title>Cohnella sp. nov. isolated from preserved vegetables.</title>
        <authorList>
            <person name="Lin S.-Y."/>
            <person name="Hung M.-H."/>
            <person name="Young C.-C."/>
        </authorList>
    </citation>
    <scope>NUCLEOTIDE SEQUENCE [LARGE SCALE GENOMIC DNA]</scope>
    <source>
        <strain evidence="7 8">CC-MHH1044</strain>
    </source>
</reference>
<dbReference type="EMBL" id="SSOB01000003">
    <property type="protein sequence ID" value="THF83663.1"/>
    <property type="molecule type" value="Genomic_DNA"/>
</dbReference>
<dbReference type="GO" id="GO:0005524">
    <property type="term" value="F:ATP binding"/>
    <property type="evidence" value="ECO:0007669"/>
    <property type="project" value="UniProtKB-UniRule"/>
</dbReference>
<name>A0A4V3WGD0_9BACL</name>
<dbReference type="GO" id="GO:0003677">
    <property type="term" value="F:DNA binding"/>
    <property type="evidence" value="ECO:0007669"/>
    <property type="project" value="InterPro"/>
</dbReference>
<evidence type="ECO:0000256" key="5">
    <source>
        <dbReference type="PROSITE-ProRule" id="PRU00560"/>
    </source>
</evidence>
<keyword evidence="1 5" id="KW-0547">Nucleotide-binding</keyword>
<evidence type="ECO:0000256" key="1">
    <source>
        <dbReference type="ARBA" id="ARBA00022741"/>
    </source>
</evidence>
<evidence type="ECO:0000313" key="8">
    <source>
        <dbReference type="Proteomes" id="UP000310636"/>
    </source>
</evidence>
<feature type="binding site" evidence="5">
    <location>
        <begin position="298"/>
        <end position="305"/>
    </location>
    <ligand>
        <name>ATP</name>
        <dbReference type="ChEBI" id="CHEBI:30616"/>
    </ligand>
</feature>
<feature type="domain" description="UvrD-like helicase ATP-binding" evidence="6">
    <location>
        <begin position="277"/>
        <end position="685"/>
    </location>
</feature>
<dbReference type="PANTHER" id="PTHR11070:SF17">
    <property type="entry name" value="DNA HELICASE IV"/>
    <property type="match status" value="1"/>
</dbReference>
<dbReference type="GO" id="GO:0005829">
    <property type="term" value="C:cytosol"/>
    <property type="evidence" value="ECO:0007669"/>
    <property type="project" value="TreeGrafter"/>
</dbReference>
<evidence type="ECO:0000256" key="3">
    <source>
        <dbReference type="ARBA" id="ARBA00022806"/>
    </source>
</evidence>
<comment type="caution">
    <text evidence="7">The sequence shown here is derived from an EMBL/GenBank/DDBJ whole genome shotgun (WGS) entry which is preliminary data.</text>
</comment>
<dbReference type="Gene3D" id="3.40.50.300">
    <property type="entry name" value="P-loop containing nucleotide triphosphate hydrolases"/>
    <property type="match status" value="3"/>
</dbReference>
<dbReference type="GO" id="GO:0043138">
    <property type="term" value="F:3'-5' DNA helicase activity"/>
    <property type="evidence" value="ECO:0007669"/>
    <property type="project" value="TreeGrafter"/>
</dbReference>
<evidence type="ECO:0000313" key="7">
    <source>
        <dbReference type="EMBL" id="THF83663.1"/>
    </source>
</evidence>
<dbReference type="InterPro" id="IPR027417">
    <property type="entry name" value="P-loop_NTPase"/>
</dbReference>
<accession>A0A4V3WGD0</accession>
<dbReference type="InterPro" id="IPR000212">
    <property type="entry name" value="DNA_helicase_UvrD/REP"/>
</dbReference>
<dbReference type="SUPFAM" id="SSF52540">
    <property type="entry name" value="P-loop containing nucleoside triphosphate hydrolases"/>
    <property type="match status" value="1"/>
</dbReference>
<evidence type="ECO:0000256" key="4">
    <source>
        <dbReference type="ARBA" id="ARBA00022840"/>
    </source>
</evidence>
<dbReference type="NCBIfam" id="NF041464">
    <property type="entry name" value="HelD_BACSU"/>
    <property type="match status" value="1"/>
</dbReference>
<dbReference type="OrthoDB" id="9787585at2"/>
<organism evidence="7 8">
    <name type="scientific">Cohnella fermenti</name>
    <dbReference type="NCBI Taxonomy" id="2565925"/>
    <lineage>
        <taxon>Bacteria</taxon>
        <taxon>Bacillati</taxon>
        <taxon>Bacillota</taxon>
        <taxon>Bacilli</taxon>
        <taxon>Bacillales</taxon>
        <taxon>Paenibacillaceae</taxon>
        <taxon>Cohnella</taxon>
    </lineage>
</organism>
<keyword evidence="3 5" id="KW-0347">Helicase</keyword>
<dbReference type="GO" id="GO:0000725">
    <property type="term" value="P:recombinational repair"/>
    <property type="evidence" value="ECO:0007669"/>
    <property type="project" value="TreeGrafter"/>
</dbReference>
<evidence type="ECO:0000256" key="2">
    <source>
        <dbReference type="ARBA" id="ARBA00022801"/>
    </source>
</evidence>
<dbReference type="PROSITE" id="PS51198">
    <property type="entry name" value="UVRD_HELICASE_ATP_BIND"/>
    <property type="match status" value="1"/>
</dbReference>
<dbReference type="InterPro" id="IPR048228">
    <property type="entry name" value="HelD_bacillota"/>
</dbReference>
<dbReference type="PANTHER" id="PTHR11070">
    <property type="entry name" value="UVRD / RECB / PCRA DNA HELICASE FAMILY MEMBER"/>
    <property type="match status" value="1"/>
</dbReference>
<sequence>MRAARSFRTAASGWRLRAVAPIGIFRTGACTLPGSMIKQRDIDVRKQEGREAVDKEEAIRAEEKARLVEVLGVIDRRLRKELSVLGNRRGDVVGIRQEFFDDVSFNFSDATELGETWSSIVQQAELLAERERSHRVASTSVERLAWQHDNPYFARIDFVEESEGAEGASGGGTAAAGKVESIYIGRSSLIGEDGETFYIYDWRAPVSSLFYDGEPGPVSYETPGGMASGTMTLKRQFVIRGGVLKHVFDTDETIGDDILQAVLSERSDTSMKSIVATIQKEQNRIIRDEKHKLLVVQGAAGSGKTSAALQRVAYLLYRYRETLTPEQVILFSPNPVFKGYVSRVLPDLGEANMRQMTFRELIEARLGRRWEVEDLFAQTEELAATSGTAEGESREAAARYKGSEHFFATAGNYLERLKKSGVRFRPLRFRGETIVSAEEMAARYYGELGHEDFGERLIKLRRWLNGRLNGWIESQIGEAWLEEAAELASEEDIQRTYVQLRREGGFHDEAFDDEDRMTELLLRRVAENSIGPLRKAVKGFRFMDPMATYRELFRSRTLFTACAPDGKLPPRYEWMVLRADETLGRKIIDHEDATPLLFIMEALEGFRKVEGDVKHLFVDEAQDYSPFQAAFLRRRFPHARLTVLGDFNQAIYAQAEESGGFGGWTRLVAEEDTAVWRLTTSYRSTRPIVEFSKRILRPEDAEGISAFNRDGEEPSVRSCRDNRELAEQVAAKAEELLAAGYATIGVIAKTAAECGDASALIKERLPDKTPVTLVTGGSAKLPPGVSILPSYLSKGIEFDAVLVWDASAARYGREQDRKLLYTVCTRALHVLNVYCVGERSPLFGSDQNGSDQKGLDREVETR</sequence>
<protein>
    <submittedName>
        <fullName evidence="7">Helicase</fullName>
    </submittedName>
</protein>
<proteinExistence type="predicted"/>
<keyword evidence="2 5" id="KW-0378">Hydrolase</keyword>
<dbReference type="InterPro" id="IPR014016">
    <property type="entry name" value="UvrD-like_ATP-bd"/>
</dbReference>
<dbReference type="InterPro" id="IPR027785">
    <property type="entry name" value="UvrD-like_helicase_C"/>
</dbReference>
<keyword evidence="8" id="KW-1185">Reference proteome</keyword>
<dbReference type="Pfam" id="PF13538">
    <property type="entry name" value="UvrD_C_2"/>
    <property type="match status" value="1"/>
</dbReference>